<evidence type="ECO:0000256" key="6">
    <source>
        <dbReference type="ARBA" id="ARBA00023004"/>
    </source>
</evidence>
<proteinExistence type="inferred from homology"/>
<evidence type="ECO:0000256" key="2">
    <source>
        <dbReference type="ARBA" id="ARBA00004586"/>
    </source>
</evidence>
<comment type="similarity">
    <text evidence="3">Belongs to the cytochrome P450 family.</text>
</comment>
<dbReference type="InterPro" id="IPR050196">
    <property type="entry name" value="Cytochrome_P450_Monoox"/>
</dbReference>
<evidence type="ECO:0000256" key="4">
    <source>
        <dbReference type="ARBA" id="ARBA00022617"/>
    </source>
</evidence>
<dbReference type="GO" id="GO:0005506">
    <property type="term" value="F:iron ion binding"/>
    <property type="evidence" value="ECO:0007669"/>
    <property type="project" value="InterPro"/>
</dbReference>
<gene>
    <name evidence="9" type="ORF">AVEN_188456_1</name>
</gene>
<evidence type="ECO:0000256" key="8">
    <source>
        <dbReference type="ARBA" id="ARBA00023136"/>
    </source>
</evidence>
<evidence type="ECO:0000256" key="7">
    <source>
        <dbReference type="ARBA" id="ARBA00023033"/>
    </source>
</evidence>
<dbReference type="EMBL" id="BGPR01013771">
    <property type="protein sequence ID" value="GBN62127.1"/>
    <property type="molecule type" value="Genomic_DNA"/>
</dbReference>
<dbReference type="PANTHER" id="PTHR24291">
    <property type="entry name" value="CYTOCHROME P450 FAMILY 4"/>
    <property type="match status" value="1"/>
</dbReference>
<evidence type="ECO:0000256" key="5">
    <source>
        <dbReference type="ARBA" id="ARBA00022824"/>
    </source>
</evidence>
<keyword evidence="5" id="KW-0256">Endoplasmic reticulum</keyword>
<keyword evidence="7" id="KW-0503">Monooxygenase</keyword>
<comment type="caution">
    <text evidence="9">The sequence shown here is derived from an EMBL/GenBank/DDBJ whole genome shotgun (WGS) entry which is preliminary data.</text>
</comment>
<name>A0A4Y2QGC6_ARAVE</name>
<comment type="subcellular location">
    <subcellularLocation>
        <location evidence="2">Endoplasmic reticulum membrane</location>
    </subcellularLocation>
</comment>
<organism evidence="9 10">
    <name type="scientific">Araneus ventricosus</name>
    <name type="common">Orbweaver spider</name>
    <name type="synonym">Epeira ventricosa</name>
    <dbReference type="NCBI Taxonomy" id="182803"/>
    <lineage>
        <taxon>Eukaryota</taxon>
        <taxon>Metazoa</taxon>
        <taxon>Ecdysozoa</taxon>
        <taxon>Arthropoda</taxon>
        <taxon>Chelicerata</taxon>
        <taxon>Arachnida</taxon>
        <taxon>Araneae</taxon>
        <taxon>Araneomorphae</taxon>
        <taxon>Entelegynae</taxon>
        <taxon>Araneoidea</taxon>
        <taxon>Araneidae</taxon>
        <taxon>Araneus</taxon>
    </lineage>
</organism>
<reference evidence="9 10" key="1">
    <citation type="journal article" date="2019" name="Sci. Rep.">
        <title>Orb-weaving spider Araneus ventricosus genome elucidates the spidroin gene catalogue.</title>
        <authorList>
            <person name="Kono N."/>
            <person name="Nakamura H."/>
            <person name="Ohtoshi R."/>
            <person name="Moran D.A.P."/>
            <person name="Shinohara A."/>
            <person name="Yoshida Y."/>
            <person name="Fujiwara M."/>
            <person name="Mori M."/>
            <person name="Tomita M."/>
            <person name="Arakawa K."/>
        </authorList>
    </citation>
    <scope>NUCLEOTIDE SEQUENCE [LARGE SCALE GENOMIC DNA]</scope>
</reference>
<evidence type="ECO:0000313" key="9">
    <source>
        <dbReference type="EMBL" id="GBN62127.1"/>
    </source>
</evidence>
<accession>A0A4Y2QGC6</accession>
<dbReference type="AlphaFoldDB" id="A0A4Y2QGC6"/>
<keyword evidence="7" id="KW-0560">Oxidoreductase</keyword>
<evidence type="ECO:0000313" key="10">
    <source>
        <dbReference type="Proteomes" id="UP000499080"/>
    </source>
</evidence>
<evidence type="ECO:0000256" key="1">
    <source>
        <dbReference type="ARBA" id="ARBA00001971"/>
    </source>
</evidence>
<keyword evidence="4" id="KW-0349">Heme</keyword>
<dbReference type="PANTHER" id="PTHR24291:SF189">
    <property type="entry name" value="CYTOCHROME P450 4C3-RELATED"/>
    <property type="match status" value="1"/>
</dbReference>
<dbReference type="GO" id="GO:0016705">
    <property type="term" value="F:oxidoreductase activity, acting on paired donors, with incorporation or reduction of molecular oxygen"/>
    <property type="evidence" value="ECO:0007669"/>
    <property type="project" value="InterPro"/>
</dbReference>
<dbReference type="OrthoDB" id="1470350at2759"/>
<dbReference type="GO" id="GO:0020037">
    <property type="term" value="F:heme binding"/>
    <property type="evidence" value="ECO:0007669"/>
    <property type="project" value="InterPro"/>
</dbReference>
<dbReference type="SUPFAM" id="SSF48264">
    <property type="entry name" value="Cytochrome P450"/>
    <property type="match status" value="1"/>
</dbReference>
<evidence type="ECO:0000256" key="3">
    <source>
        <dbReference type="ARBA" id="ARBA00010617"/>
    </source>
</evidence>
<protein>
    <submittedName>
        <fullName evidence="9">Uncharacterized protein</fullName>
    </submittedName>
</protein>
<dbReference type="Gene3D" id="1.10.630.10">
    <property type="entry name" value="Cytochrome P450"/>
    <property type="match status" value="1"/>
</dbReference>
<comment type="cofactor">
    <cofactor evidence="1">
        <name>heme</name>
        <dbReference type="ChEBI" id="CHEBI:30413"/>
    </cofactor>
</comment>
<keyword evidence="8" id="KW-0472">Membrane</keyword>
<dbReference type="GO" id="GO:0005789">
    <property type="term" value="C:endoplasmic reticulum membrane"/>
    <property type="evidence" value="ECO:0007669"/>
    <property type="project" value="UniProtKB-SubCell"/>
</dbReference>
<dbReference type="Proteomes" id="UP000499080">
    <property type="component" value="Unassembled WGS sequence"/>
</dbReference>
<keyword evidence="4" id="KW-0479">Metal-binding</keyword>
<dbReference type="GO" id="GO:0004497">
    <property type="term" value="F:monooxygenase activity"/>
    <property type="evidence" value="ECO:0007669"/>
    <property type="project" value="UniProtKB-KW"/>
</dbReference>
<dbReference type="InterPro" id="IPR036396">
    <property type="entry name" value="Cyt_P450_sf"/>
</dbReference>
<sequence>MARRLLNVFLWSDFLYYFCSKAGREEKKHAQIARDFTRDLIVKEKQNLLKHSESSEKNRKSLMKLLLKQYYLSEDKTEEDIIDHLVTFMVAVRN</sequence>
<keyword evidence="6" id="KW-0408">Iron</keyword>
<keyword evidence="10" id="KW-1185">Reference proteome</keyword>